<dbReference type="PANTHER" id="PTHR31704:SF37">
    <property type="entry name" value="HEAT SHOCK PROTEIN"/>
    <property type="match status" value="1"/>
</dbReference>
<evidence type="ECO:0008006" key="4">
    <source>
        <dbReference type="Google" id="ProtNLM"/>
    </source>
</evidence>
<name>A0AAU9M5Q9_9ASTR</name>
<gene>
    <name evidence="2" type="ORF">LVIROSA_LOCUS9256</name>
</gene>
<evidence type="ECO:0000313" key="3">
    <source>
        <dbReference type="Proteomes" id="UP001157418"/>
    </source>
</evidence>
<dbReference type="AlphaFoldDB" id="A0AAU9M5Q9"/>
<organism evidence="2 3">
    <name type="scientific">Lactuca virosa</name>
    <dbReference type="NCBI Taxonomy" id="75947"/>
    <lineage>
        <taxon>Eukaryota</taxon>
        <taxon>Viridiplantae</taxon>
        <taxon>Streptophyta</taxon>
        <taxon>Embryophyta</taxon>
        <taxon>Tracheophyta</taxon>
        <taxon>Spermatophyta</taxon>
        <taxon>Magnoliopsida</taxon>
        <taxon>eudicotyledons</taxon>
        <taxon>Gunneridae</taxon>
        <taxon>Pentapetalae</taxon>
        <taxon>asterids</taxon>
        <taxon>campanulids</taxon>
        <taxon>Asterales</taxon>
        <taxon>Asteraceae</taxon>
        <taxon>Cichorioideae</taxon>
        <taxon>Cichorieae</taxon>
        <taxon>Lactucinae</taxon>
        <taxon>Lactuca</taxon>
    </lineage>
</organism>
<feature type="region of interest" description="Disordered" evidence="1">
    <location>
        <begin position="109"/>
        <end position="140"/>
    </location>
</feature>
<sequence length="185" mass="21173">MKFIKLCLVEKEKGNRPYSHFNKLGWANLEKGRQEETCKVEKIKVDKDFAKFRGTDLSIYKTYYAPLFRDSVAAGDHSMTPLRFINDDGGEENLEGNGDNEEINLINDEPLFPTYPQTSSSKRKKSKDISNNRSTNSKSSYLEEKLEVLLDSLSTKSTQTFPPTTPSPTNTIRLHEHCGHFSRFQ</sequence>
<dbReference type="Proteomes" id="UP001157418">
    <property type="component" value="Unassembled WGS sequence"/>
</dbReference>
<dbReference type="EMBL" id="CAKMRJ010001112">
    <property type="protein sequence ID" value="CAH1421882.1"/>
    <property type="molecule type" value="Genomic_DNA"/>
</dbReference>
<protein>
    <recommendedName>
        <fullName evidence="4">Myb/SANT-like domain-containing protein</fullName>
    </recommendedName>
</protein>
<accession>A0AAU9M5Q9</accession>
<keyword evidence="3" id="KW-1185">Reference proteome</keyword>
<evidence type="ECO:0000313" key="2">
    <source>
        <dbReference type="EMBL" id="CAH1421882.1"/>
    </source>
</evidence>
<comment type="caution">
    <text evidence="2">The sequence shown here is derived from an EMBL/GenBank/DDBJ whole genome shotgun (WGS) entry which is preliminary data.</text>
</comment>
<evidence type="ECO:0000256" key="1">
    <source>
        <dbReference type="SAM" id="MobiDB-lite"/>
    </source>
</evidence>
<dbReference type="PANTHER" id="PTHR31704">
    <property type="entry name" value="MYB/SANT-LIKE DNA-BINDING DOMAIN PROTEIN-RELATED"/>
    <property type="match status" value="1"/>
</dbReference>
<proteinExistence type="predicted"/>
<reference evidence="2 3" key="1">
    <citation type="submission" date="2022-01" db="EMBL/GenBank/DDBJ databases">
        <authorList>
            <person name="Xiong W."/>
            <person name="Schranz E."/>
        </authorList>
    </citation>
    <scope>NUCLEOTIDE SEQUENCE [LARGE SCALE GENOMIC DNA]</scope>
</reference>